<evidence type="ECO:0000313" key="1">
    <source>
        <dbReference type="EMBL" id="EKC50473.1"/>
    </source>
</evidence>
<evidence type="ECO:0000313" key="2">
    <source>
        <dbReference type="EMBL" id="EKC81047.1"/>
    </source>
</evidence>
<accession>K1RYR3</accession>
<dbReference type="EMBL" id="AJWZ01009724">
    <property type="protein sequence ID" value="EKC50473.1"/>
    <property type="molecule type" value="Genomic_DNA"/>
</dbReference>
<comment type="caution">
    <text evidence="1">The sequence shown here is derived from an EMBL/GenBank/DDBJ whole genome shotgun (WGS) entry which is preliminary data.</text>
</comment>
<protein>
    <submittedName>
        <fullName evidence="1">Uncharacterized protein</fullName>
    </submittedName>
</protein>
<dbReference type="EMBL" id="AJWY01000529">
    <property type="protein sequence ID" value="EKC81047.1"/>
    <property type="molecule type" value="Genomic_DNA"/>
</dbReference>
<name>K1RYR3_9ZZZZ</name>
<gene>
    <name evidence="2" type="ORF">LEA_00749</name>
    <name evidence="1" type="ORF">OBE_14116</name>
</gene>
<organism evidence="1">
    <name type="scientific">human gut metagenome</name>
    <dbReference type="NCBI Taxonomy" id="408170"/>
    <lineage>
        <taxon>unclassified sequences</taxon>
        <taxon>metagenomes</taxon>
        <taxon>organismal metagenomes</taxon>
    </lineage>
</organism>
<dbReference type="AlphaFoldDB" id="K1RYR3"/>
<proteinExistence type="predicted"/>
<sequence length="127" mass="14683">MQMEEQKTIKVFLSMPLKDLSKEEVEETLKQNKHDLIKPVMEKFNVTADQIEIMDTYINAEEDMSVYKTIPLYYFGKGVMSYLSKADVIVMGHGWRSARGCQCENFIATAYGIPQINLDTIDRIQHI</sequence>
<reference evidence="1" key="1">
    <citation type="journal article" date="2013" name="Environ. Microbiol.">
        <title>Microbiota from the distal guts of lean and obese adolescents exhibit partial functional redundancy besides clear differences in community structure.</title>
        <authorList>
            <person name="Ferrer M."/>
            <person name="Ruiz A."/>
            <person name="Lanza F."/>
            <person name="Haange S.B."/>
            <person name="Oberbach A."/>
            <person name="Till H."/>
            <person name="Bargiela R."/>
            <person name="Campoy C."/>
            <person name="Segura M.T."/>
            <person name="Richter M."/>
            <person name="von Bergen M."/>
            <person name="Seifert J."/>
            <person name="Suarez A."/>
        </authorList>
    </citation>
    <scope>NUCLEOTIDE SEQUENCE</scope>
</reference>